<dbReference type="EMBL" id="BMWH01000025">
    <property type="protein sequence ID" value="GHA05701.1"/>
    <property type="molecule type" value="Genomic_DNA"/>
</dbReference>
<reference evidence="1" key="1">
    <citation type="journal article" date="2014" name="Int. J. Syst. Evol. Microbiol.">
        <title>Complete genome sequence of Corynebacterium casei LMG S-19264T (=DSM 44701T), isolated from a smear-ripened cheese.</title>
        <authorList>
            <consortium name="US DOE Joint Genome Institute (JGI-PGF)"/>
            <person name="Walter F."/>
            <person name="Albersmeier A."/>
            <person name="Kalinowski J."/>
            <person name="Ruckert C."/>
        </authorList>
    </citation>
    <scope>NUCLEOTIDE SEQUENCE</scope>
    <source>
        <strain evidence="1">JCM 5016</strain>
    </source>
</reference>
<comment type="caution">
    <text evidence="1">The sequence shown here is derived from an EMBL/GenBank/DDBJ whole genome shotgun (WGS) entry which is preliminary data.</text>
</comment>
<organism evidence="1 2">
    <name type="scientific">Streptomyces echinoruber</name>
    <dbReference type="NCBI Taxonomy" id="68898"/>
    <lineage>
        <taxon>Bacteria</taxon>
        <taxon>Bacillati</taxon>
        <taxon>Actinomycetota</taxon>
        <taxon>Actinomycetes</taxon>
        <taxon>Kitasatosporales</taxon>
        <taxon>Streptomycetaceae</taxon>
        <taxon>Streptomyces</taxon>
    </lineage>
</organism>
<evidence type="ECO:0000313" key="1">
    <source>
        <dbReference type="EMBL" id="GHA05701.1"/>
    </source>
</evidence>
<keyword evidence="2" id="KW-1185">Reference proteome</keyword>
<sequence>MCTICETPIRPNQPYRRHAADAYTHNTCRRPPTTVPYIATWSGEKAAPDPVVVYRMPAGDTFRRGKPGITCMPVGIRYSGEALSDRDEHGVLWLPDVDNPGTGRLLYGNVHPGRQRRAMTELLCQVCGGPADRDSRGVLWLVEDGRGDWSGWPKDLMTTHPPICLKCVRAAREQCPHLWKGSALVRVGRSVVCGVWGRRYTAGRLGPLVVESTVVPFESPLIHWTVASQLVRALYACTVVSVDEELAALT</sequence>
<dbReference type="AlphaFoldDB" id="A0A918RQS1"/>
<accession>A0A918RQS1</accession>
<reference evidence="1" key="2">
    <citation type="submission" date="2020-09" db="EMBL/GenBank/DDBJ databases">
        <authorList>
            <person name="Sun Q."/>
            <person name="Ohkuma M."/>
        </authorList>
    </citation>
    <scope>NUCLEOTIDE SEQUENCE</scope>
    <source>
        <strain evidence="1">JCM 5016</strain>
    </source>
</reference>
<protein>
    <submittedName>
        <fullName evidence="1">Uncharacterized protein</fullName>
    </submittedName>
</protein>
<name>A0A918RQS1_9ACTN</name>
<proteinExistence type="predicted"/>
<gene>
    <name evidence="1" type="ORF">GCM10010389_51470</name>
</gene>
<evidence type="ECO:0000313" key="2">
    <source>
        <dbReference type="Proteomes" id="UP000623010"/>
    </source>
</evidence>
<dbReference type="Proteomes" id="UP000623010">
    <property type="component" value="Unassembled WGS sequence"/>
</dbReference>